<keyword evidence="4" id="KW-1185">Reference proteome</keyword>
<proteinExistence type="predicted"/>
<evidence type="ECO:0000256" key="1">
    <source>
        <dbReference type="SAM" id="Coils"/>
    </source>
</evidence>
<dbReference type="EMBL" id="JACRUL010000027">
    <property type="protein sequence ID" value="MBC5845062.1"/>
    <property type="molecule type" value="Genomic_DNA"/>
</dbReference>
<protein>
    <submittedName>
        <fullName evidence="3">ATP-binding protein</fullName>
    </submittedName>
</protein>
<feature type="coiled-coil region" evidence="1">
    <location>
        <begin position="502"/>
        <end position="632"/>
    </location>
</feature>
<dbReference type="InterPro" id="IPR005467">
    <property type="entry name" value="His_kinase_dom"/>
</dbReference>
<comment type="caution">
    <text evidence="3">The sequence shown here is derived from an EMBL/GenBank/DDBJ whole genome shotgun (WGS) entry which is preliminary data.</text>
</comment>
<evidence type="ECO:0000313" key="4">
    <source>
        <dbReference type="Proteomes" id="UP000641454"/>
    </source>
</evidence>
<dbReference type="AlphaFoldDB" id="A0A923N0P1"/>
<dbReference type="GO" id="GO:0005524">
    <property type="term" value="F:ATP binding"/>
    <property type="evidence" value="ECO:0007669"/>
    <property type="project" value="UniProtKB-KW"/>
</dbReference>
<organism evidence="3 4">
    <name type="scientific">Flavobacterium muglaense</name>
    <dbReference type="NCBI Taxonomy" id="2764716"/>
    <lineage>
        <taxon>Bacteria</taxon>
        <taxon>Pseudomonadati</taxon>
        <taxon>Bacteroidota</taxon>
        <taxon>Flavobacteriia</taxon>
        <taxon>Flavobacteriales</taxon>
        <taxon>Flavobacteriaceae</taxon>
        <taxon>Flavobacterium</taxon>
    </lineage>
</organism>
<dbReference type="InterPro" id="IPR003594">
    <property type="entry name" value="HATPase_dom"/>
</dbReference>
<evidence type="ECO:0000313" key="3">
    <source>
        <dbReference type="EMBL" id="MBC5845062.1"/>
    </source>
</evidence>
<name>A0A923N0P1_9FLAO</name>
<keyword evidence="1" id="KW-0175">Coiled coil</keyword>
<dbReference type="PROSITE" id="PS50109">
    <property type="entry name" value="HIS_KIN"/>
    <property type="match status" value="1"/>
</dbReference>
<dbReference type="Pfam" id="PF13589">
    <property type="entry name" value="HATPase_c_3"/>
    <property type="match status" value="1"/>
</dbReference>
<evidence type="ECO:0000259" key="2">
    <source>
        <dbReference type="PROSITE" id="PS50109"/>
    </source>
</evidence>
<feature type="domain" description="Histidine kinase" evidence="2">
    <location>
        <begin position="671"/>
        <end position="861"/>
    </location>
</feature>
<gene>
    <name evidence="3" type="ORF">H8R25_11500</name>
</gene>
<dbReference type="Proteomes" id="UP000641454">
    <property type="component" value="Unassembled WGS sequence"/>
</dbReference>
<reference evidence="3 4" key="1">
    <citation type="submission" date="2020-08" db="EMBL/GenBank/DDBJ databases">
        <title>Description of novel Flavobacterium F-392 isolate.</title>
        <authorList>
            <person name="Saticioglu I.B."/>
            <person name="Duman M."/>
            <person name="Altun S."/>
        </authorList>
    </citation>
    <scope>NUCLEOTIDE SEQUENCE [LARGE SCALE GENOMIC DNA]</scope>
    <source>
        <strain evidence="3 4">F-392</strain>
    </source>
</reference>
<dbReference type="SUPFAM" id="SSF55874">
    <property type="entry name" value="ATPase domain of HSP90 chaperone/DNA topoisomerase II/histidine kinase"/>
    <property type="match status" value="2"/>
</dbReference>
<dbReference type="Gene3D" id="3.30.565.10">
    <property type="entry name" value="Histidine kinase-like ATPase, C-terminal domain"/>
    <property type="match status" value="2"/>
</dbReference>
<keyword evidence="3" id="KW-0547">Nucleotide-binding</keyword>
<dbReference type="Pfam" id="PF02518">
    <property type="entry name" value="HATPase_c"/>
    <property type="match status" value="1"/>
</dbReference>
<dbReference type="RefSeq" id="WP_187019168.1">
    <property type="nucleotide sequence ID" value="NZ_JACRUK010000027.1"/>
</dbReference>
<sequence length="861" mass="100439">MGDNKKLHFKTNIQLKSIIGKDLINDDNIAILELVKNSFDADAKKVEVQYFNLKKNDDKITDYFTDLTSRLIIKDNGLGMSFDEINDKWLNIAYSEKKTNNRQHNRMMAGAKGVGRFSCDRLGEFLNLYTKKQNSNDYLLLKIDWKKFEIDDNTKEIQSIELDYNLITAAELEQRNIKPFNQGVLLEIIKLRSNWVYETKDAKNWNTEKLVNLKKYLEKLINPNQAFEKNDFGIFLGAPEFIEENNKKDDHEKFIGKIENTIFEKLDFKTTSVESEIIENGKVIFTTLKDKGETIFWIKEKNSFYPEIKNIKIILYYLNTYTKSFFTKQTGVRPVDYGSIYLFFNGFRVPPYGEDGNDWLGLEQRKGQGYARFLGTRDLVGRIEILDDNNDFQIVSSREGVRRDESYKALVQSDGYFFKSFKRLEKYIVDGLSWDSSFYEKNDPKLKEIEGKIIKGDINENELIFREDDTTKKRRVYETIHSIISAKADNVIELYINEDLILNKIEEEKLNAEREFEKLILDFENKKIDGDTLNRILQKKAIENKDLEKQINDLSKYKTTDATTKAILELQLFQKTIENQTKIIEDLKNQLENERIEREKQEKLIKDLTFGKEIAETKVVEAVKEIEKKNQELTIEKLKTEFYKKQSSSETDALIHHVKNNNLQIKDAVSNIIAELNNPNLGIIEIKNLILEPLYRILQYNNKSLKAADLILQSDLEKADAQKINLPSFIEGYFQNNNFNIKINFSKTVNNFQIIGSKLDLALIFDNLIDNSKKWSSENIYIKLKIENNCGVLIFYDDGKGLDSKFTKNSDDIFKFKQTAKHEGTGFGLYLVRESLLKMNAEINIEQPINNKGMNFKMTFK</sequence>
<accession>A0A923N0P1</accession>
<keyword evidence="3" id="KW-0067">ATP-binding</keyword>
<dbReference type="InterPro" id="IPR036890">
    <property type="entry name" value="HATPase_C_sf"/>
</dbReference>